<dbReference type="PROSITE" id="PS51722">
    <property type="entry name" value="G_TR_2"/>
    <property type="match status" value="1"/>
</dbReference>
<feature type="region of interest" description="Disordered" evidence="13">
    <location>
        <begin position="1"/>
        <end position="301"/>
    </location>
</feature>
<protein>
    <recommendedName>
        <fullName evidence="4">Eukaryotic translation initiation factor 5B</fullName>
        <ecNumber evidence="3">3.6.5.3</ecNumber>
    </recommendedName>
    <alternativeName>
        <fullName evidence="12">Translation initiation factor IF-2</fullName>
    </alternativeName>
</protein>
<evidence type="ECO:0000259" key="14">
    <source>
        <dbReference type="PROSITE" id="PS51722"/>
    </source>
</evidence>
<dbReference type="RefSeq" id="XP_013760629.1">
    <property type="nucleotide sequence ID" value="XM_013905175.1"/>
</dbReference>
<dbReference type="Pfam" id="PF00009">
    <property type="entry name" value="GTP_EFTU"/>
    <property type="match status" value="1"/>
</dbReference>
<feature type="compositionally biased region" description="Basic and acidic residues" evidence="13">
    <location>
        <begin position="68"/>
        <end position="80"/>
    </location>
</feature>
<feature type="compositionally biased region" description="Low complexity" evidence="13">
    <location>
        <begin position="48"/>
        <end position="58"/>
    </location>
</feature>
<dbReference type="GO" id="GO:0005739">
    <property type="term" value="C:mitochondrion"/>
    <property type="evidence" value="ECO:0007669"/>
    <property type="project" value="TreeGrafter"/>
</dbReference>
<evidence type="ECO:0000256" key="13">
    <source>
        <dbReference type="SAM" id="MobiDB-lite"/>
    </source>
</evidence>
<dbReference type="SUPFAM" id="SSF52540">
    <property type="entry name" value="P-loop containing nucleoside triphosphate hydrolases"/>
    <property type="match status" value="1"/>
</dbReference>
<dbReference type="GO" id="GO:0003924">
    <property type="term" value="F:GTPase activity"/>
    <property type="evidence" value="ECO:0007669"/>
    <property type="project" value="InterPro"/>
</dbReference>
<dbReference type="GeneID" id="25562440"/>
<feature type="compositionally biased region" description="Low complexity" evidence="13">
    <location>
        <begin position="224"/>
        <end position="235"/>
    </location>
</feature>
<dbReference type="eggNOG" id="KOG1144">
    <property type="taxonomic scope" value="Eukaryota"/>
</dbReference>
<dbReference type="CDD" id="cd03703">
    <property type="entry name" value="aeIF5B_II"/>
    <property type="match status" value="1"/>
</dbReference>
<dbReference type="SUPFAM" id="SSF52156">
    <property type="entry name" value="Initiation factor IF2/eIF5b, domain 3"/>
    <property type="match status" value="1"/>
</dbReference>
<evidence type="ECO:0000313" key="15">
    <source>
        <dbReference type="EMBL" id="KNC46336.1"/>
    </source>
</evidence>
<dbReference type="OMA" id="EFAVMLC"/>
<gene>
    <name evidence="15" type="ORF">AMSG_02788</name>
</gene>
<comment type="subcellular location">
    <subcellularLocation>
        <location evidence="1">Cytoplasm</location>
    </subcellularLocation>
</comment>
<dbReference type="PRINTS" id="PR00315">
    <property type="entry name" value="ELONGATNFCT"/>
</dbReference>
<feature type="compositionally biased region" description="Basic and acidic residues" evidence="13">
    <location>
        <begin position="170"/>
        <end position="188"/>
    </location>
</feature>
<dbReference type="InterPro" id="IPR023115">
    <property type="entry name" value="TIF_IF2_dom3"/>
</dbReference>
<keyword evidence="10" id="KW-0648">Protein biosynthesis</keyword>
<dbReference type="Proteomes" id="UP000054408">
    <property type="component" value="Unassembled WGS sequence"/>
</dbReference>
<sequence>MGRRKKNKGGGDDFWDTFDPEADPVQQAEADAAREQKSKGKGKKGKGNDAADGNAGENGKADAGGEATAEKKEKSKDKGKDKKSKAKGGKTKGGKTKGGKPKGKAAMIAKIKAEKEARERAEAERKQREEEERLEAERQAEAERLDTQRRKEQAERDRLAAQAAAGPKLTKKERAAKAAAEARRKELIDQGLIDPNAVEGKRKKTKVRYGNKKKKTDEQKAAEAAEAAAKAAAEAAAKDEESSTPDEWDADSVSSGDDSGFGFGDDNDNDKEAESASDADGTDGPSAAADADAAGASEPERPKYRAPVCCVMGHVDTGKTKLLDKIRRTNVQTGEAGGITQQIGATFFPADAIERQTDALTRTAKKKMEMLVPGLLVIDTPGHESFSNLRSRGSSLCDIAIVVVDLMHGIEPQCVESLEMLRKNKTPFVVALNKIDRCYAWKSPADSPIYQPFKVSQKEQEQATLNEFKARTNDVIVQFAELGFNAALYYENPDYRTHISLIPTSAHTGEGIPDLLLMLVQLTQRMMAKQLYLQPELEATVLEVKAVPGLGTTIDIILVNGSIREGDEIVVCGMEGPIHTKIRALLTPHPMKELRVKTPYQHHKVVHAAQGIKISAHNLENAVAGTSLLVVGPDDDVEDLKEEVMEDMETVLESAVDKSGEGVFVKASTLGSLEALLIFLQSEGVPVNGVGLGPIHKKDVNKAAIMLDRKPRYACILAFNVAIAPDIQLYANQRGVTCFTNETIYRLEEEFLRYLDGKKQEEKEAVRDLAIFPCICNIVAVFNARNPVVLGVEVEQGVLRIGSLLCVPSKGNLEVGRVISLQDNGIDVEEARETTQVAVKFDSPHGLTVGRQFTEEDKLISVVSRDSIDVLKAHFRDEMRKSDWILIKKLKTVFNVI</sequence>
<feature type="domain" description="Tr-type G" evidence="14">
    <location>
        <begin position="304"/>
        <end position="527"/>
    </location>
</feature>
<feature type="compositionally biased region" description="Basic residues" evidence="13">
    <location>
        <begin position="81"/>
        <end position="103"/>
    </location>
</feature>
<dbReference type="STRING" id="461836.A0A0L0D2B0"/>
<comment type="similarity">
    <text evidence="2">Belongs to the TRAFAC class translation factor GTPase superfamily. Classic translation factor GTPase family. IF-2 subfamily.</text>
</comment>
<dbReference type="SUPFAM" id="SSF50447">
    <property type="entry name" value="Translation proteins"/>
    <property type="match status" value="1"/>
</dbReference>
<feature type="compositionally biased region" description="Basic and acidic residues" evidence="13">
    <location>
        <begin position="111"/>
        <end position="159"/>
    </location>
</feature>
<evidence type="ECO:0000256" key="11">
    <source>
        <dbReference type="ARBA" id="ARBA00023134"/>
    </source>
</evidence>
<keyword evidence="8" id="KW-0547">Nucleotide-binding</keyword>
<dbReference type="InterPro" id="IPR015760">
    <property type="entry name" value="TIF_IF2"/>
</dbReference>
<dbReference type="GO" id="GO:0003743">
    <property type="term" value="F:translation initiation factor activity"/>
    <property type="evidence" value="ECO:0007669"/>
    <property type="project" value="UniProtKB-KW"/>
</dbReference>
<dbReference type="InterPro" id="IPR027417">
    <property type="entry name" value="P-loop_NTPase"/>
</dbReference>
<reference evidence="15 16" key="1">
    <citation type="submission" date="2010-05" db="EMBL/GenBank/DDBJ databases">
        <title>The Genome Sequence of Thecamonas trahens ATCC 50062.</title>
        <authorList>
            <consortium name="The Broad Institute Genome Sequencing Platform"/>
            <person name="Russ C."/>
            <person name="Cuomo C."/>
            <person name="Shea T."/>
            <person name="Young S.K."/>
            <person name="Zeng Q."/>
            <person name="Koehrsen M."/>
            <person name="Haas B."/>
            <person name="Borodovsky M."/>
            <person name="Guigo R."/>
            <person name="Alvarado L."/>
            <person name="Berlin A."/>
            <person name="Bochicchio J."/>
            <person name="Borenstein D."/>
            <person name="Chapman S."/>
            <person name="Chen Z."/>
            <person name="Freedman E."/>
            <person name="Gellesch M."/>
            <person name="Goldberg J."/>
            <person name="Griggs A."/>
            <person name="Gujja S."/>
            <person name="Heilman E."/>
            <person name="Heiman D."/>
            <person name="Hepburn T."/>
            <person name="Howarth C."/>
            <person name="Jen D."/>
            <person name="Larson L."/>
            <person name="Mehta T."/>
            <person name="Park D."/>
            <person name="Pearson M."/>
            <person name="Roberts A."/>
            <person name="Saif S."/>
            <person name="Shenoy N."/>
            <person name="Sisk P."/>
            <person name="Stolte C."/>
            <person name="Sykes S."/>
            <person name="Thomson T."/>
            <person name="Walk T."/>
            <person name="White J."/>
            <person name="Yandava C."/>
            <person name="Burger G."/>
            <person name="Gray M.W."/>
            <person name="Holland P.W.H."/>
            <person name="King N."/>
            <person name="Lang F.B.F."/>
            <person name="Roger A.J."/>
            <person name="Ruiz-Trillo I."/>
            <person name="Lander E."/>
            <person name="Nusbaum C."/>
        </authorList>
    </citation>
    <scope>NUCLEOTIDE SEQUENCE [LARGE SCALE GENOMIC DNA]</scope>
    <source>
        <strain evidence="15 16">ATCC 50062</strain>
    </source>
</reference>
<keyword evidence="9" id="KW-0378">Hydrolase</keyword>
<dbReference type="FunFam" id="3.40.50.10050:FF:000002">
    <property type="entry name" value="Eukaryotic translation initiation factor 5B"/>
    <property type="match status" value="1"/>
</dbReference>
<keyword evidence="5" id="KW-0963">Cytoplasm</keyword>
<dbReference type="Pfam" id="PF14578">
    <property type="entry name" value="GTP_EFTU_D4"/>
    <property type="match status" value="1"/>
</dbReference>
<dbReference type="Gene3D" id="2.40.30.10">
    <property type="entry name" value="Translation factors"/>
    <property type="match status" value="2"/>
</dbReference>
<evidence type="ECO:0000256" key="6">
    <source>
        <dbReference type="ARBA" id="ARBA00022540"/>
    </source>
</evidence>
<dbReference type="InterPro" id="IPR005225">
    <property type="entry name" value="Small_GTP-bd"/>
</dbReference>
<feature type="compositionally biased region" description="Low complexity" evidence="13">
    <location>
        <begin position="282"/>
        <end position="297"/>
    </location>
</feature>
<evidence type="ECO:0000256" key="9">
    <source>
        <dbReference type="ARBA" id="ARBA00022801"/>
    </source>
</evidence>
<evidence type="ECO:0000256" key="12">
    <source>
        <dbReference type="ARBA" id="ARBA00032478"/>
    </source>
</evidence>
<evidence type="ECO:0000256" key="7">
    <source>
        <dbReference type="ARBA" id="ARBA00022723"/>
    </source>
</evidence>
<feature type="compositionally biased region" description="Basic residues" evidence="13">
    <location>
        <begin position="201"/>
        <end position="214"/>
    </location>
</feature>
<evidence type="ECO:0000313" key="16">
    <source>
        <dbReference type="Proteomes" id="UP000054408"/>
    </source>
</evidence>
<evidence type="ECO:0000256" key="10">
    <source>
        <dbReference type="ARBA" id="ARBA00022917"/>
    </source>
</evidence>
<dbReference type="GO" id="GO:0046872">
    <property type="term" value="F:metal ion binding"/>
    <property type="evidence" value="ECO:0007669"/>
    <property type="project" value="UniProtKB-KW"/>
</dbReference>
<accession>A0A0L0D2B0</accession>
<dbReference type="CDD" id="cd01887">
    <property type="entry name" value="IF2_eIF5B"/>
    <property type="match status" value="1"/>
</dbReference>
<keyword evidence="7" id="KW-0479">Metal-binding</keyword>
<evidence type="ECO:0000256" key="8">
    <source>
        <dbReference type="ARBA" id="ARBA00022741"/>
    </source>
</evidence>
<evidence type="ECO:0000256" key="5">
    <source>
        <dbReference type="ARBA" id="ARBA00022490"/>
    </source>
</evidence>
<evidence type="ECO:0000256" key="4">
    <source>
        <dbReference type="ARBA" id="ARBA00013824"/>
    </source>
</evidence>
<dbReference type="PANTHER" id="PTHR43381">
    <property type="entry name" value="TRANSLATION INITIATION FACTOR IF-2-RELATED"/>
    <property type="match status" value="1"/>
</dbReference>
<dbReference type="GO" id="GO:0005525">
    <property type="term" value="F:GTP binding"/>
    <property type="evidence" value="ECO:0007669"/>
    <property type="project" value="UniProtKB-KW"/>
</dbReference>
<dbReference type="InterPro" id="IPR000795">
    <property type="entry name" value="T_Tr_GTP-bd_dom"/>
</dbReference>
<evidence type="ECO:0000256" key="2">
    <source>
        <dbReference type="ARBA" id="ARBA00007733"/>
    </source>
</evidence>
<dbReference type="InterPro" id="IPR009000">
    <property type="entry name" value="Transl_B-barrel_sf"/>
</dbReference>
<keyword evidence="11" id="KW-0342">GTP-binding</keyword>
<dbReference type="EC" id="3.6.5.3" evidence="3"/>
<dbReference type="PANTHER" id="PTHR43381:SF4">
    <property type="entry name" value="EUKARYOTIC TRANSLATION INITIATION FACTOR 5B"/>
    <property type="match status" value="1"/>
</dbReference>
<dbReference type="FunFam" id="2.40.30.10:FF:000013">
    <property type="entry name" value="eukaryotic translation initiation factor 5B"/>
    <property type="match status" value="1"/>
</dbReference>
<dbReference type="NCBIfam" id="NF003078">
    <property type="entry name" value="PRK04004.1"/>
    <property type="match status" value="1"/>
</dbReference>
<name>A0A0L0D2B0_THETB</name>
<dbReference type="AlphaFoldDB" id="A0A0L0D2B0"/>
<evidence type="ECO:0000256" key="3">
    <source>
        <dbReference type="ARBA" id="ARBA00011986"/>
    </source>
</evidence>
<feature type="compositionally biased region" description="Acidic residues" evidence="13">
    <location>
        <begin position="265"/>
        <end position="281"/>
    </location>
</feature>
<dbReference type="InterPro" id="IPR029459">
    <property type="entry name" value="EFTU-type"/>
</dbReference>
<dbReference type="FunFam" id="3.40.50.300:FF:000112">
    <property type="entry name" value="Eukaryotic translation initiation factor 5B"/>
    <property type="match status" value="1"/>
</dbReference>
<dbReference type="InterPro" id="IPR036925">
    <property type="entry name" value="TIF_IF2_dom3_sf"/>
</dbReference>
<feature type="compositionally biased region" description="Low complexity" evidence="13">
    <location>
        <begin position="251"/>
        <end position="260"/>
    </location>
</feature>
<dbReference type="EMBL" id="GL349442">
    <property type="protein sequence ID" value="KNC46336.1"/>
    <property type="molecule type" value="Genomic_DNA"/>
</dbReference>
<dbReference type="Pfam" id="PF11987">
    <property type="entry name" value="IF-2"/>
    <property type="match status" value="1"/>
</dbReference>
<feature type="compositionally biased region" description="Acidic residues" evidence="13">
    <location>
        <begin position="13"/>
        <end position="22"/>
    </location>
</feature>
<evidence type="ECO:0000256" key="1">
    <source>
        <dbReference type="ARBA" id="ARBA00004496"/>
    </source>
</evidence>
<proteinExistence type="inferred from homology"/>
<dbReference type="NCBIfam" id="TIGR00231">
    <property type="entry name" value="small_GTP"/>
    <property type="match status" value="1"/>
</dbReference>
<dbReference type="Gene3D" id="3.40.50.300">
    <property type="entry name" value="P-loop containing nucleotide triphosphate hydrolases"/>
    <property type="match status" value="1"/>
</dbReference>
<keyword evidence="16" id="KW-1185">Reference proteome</keyword>
<dbReference type="OrthoDB" id="4928at2759"/>
<keyword evidence="6" id="KW-0396">Initiation factor</keyword>
<dbReference type="Gene3D" id="3.40.50.10050">
    <property type="entry name" value="Translation initiation factor IF- 2, domain 3"/>
    <property type="match status" value="1"/>
</dbReference>
<organism evidence="15 16">
    <name type="scientific">Thecamonas trahens ATCC 50062</name>
    <dbReference type="NCBI Taxonomy" id="461836"/>
    <lineage>
        <taxon>Eukaryota</taxon>
        <taxon>Apusozoa</taxon>
        <taxon>Apusomonadida</taxon>
        <taxon>Apusomonadidae</taxon>
        <taxon>Thecamonas</taxon>
    </lineage>
</organism>